<dbReference type="Gene3D" id="3.40.50.2000">
    <property type="entry name" value="Glycogen Phosphorylase B"/>
    <property type="match status" value="1"/>
</dbReference>
<sequence length="507" mass="58726">MILLYFNSNYTKQQYLKILSICQKHKVACLGNSEYIGDFSQFYYNDIKNIELEKISKILVIDNNIQRKILPNNLLVSLFSIRAFEIEWLSVDGTIEDREKNKPNTLFIFPGSIIPLSMGSHQRAFNFLYNLSMKGVIFDVLIPSNNKLDKVALKSALKSVASNVYFYRNKPKKFTKLNTLKRGIEKRVRTLINKDASLSDLFSERAYRKPTESLKRWVNSLYLAKDYENIIVSYAWLLDSIQYIEHLRDDFNLICDTHDVQFYRNQNILSRKERLFFNKDLEKQKEVNLLNKCDYVISISDMDKKLLEENINSKVIPIYPGFDYIKVPVKQRPVGRPIYFGFIGGSMSANVIALRYVIEHWWPVIKKHSPDSHLYIAGSICNDPSIRELCFFEKNIELLGFVKDIFSFYNKFEVSLNPVLVSGGLNFKSVEAVCAGKHLFTNTLGKDCLSTDFPCIIIDDPAQIIQHMNQIEFNFSDDKKRRIASQAKALEIFGNKNHQKSLAKLLG</sequence>
<dbReference type="EMBL" id="GU585379">
    <property type="protein sequence ID" value="AEB33790.1"/>
    <property type="molecule type" value="Genomic_DNA"/>
</dbReference>
<dbReference type="Pfam" id="PF13692">
    <property type="entry name" value="Glyco_trans_1_4"/>
    <property type="match status" value="1"/>
</dbReference>
<name>F4YBF4_ACTPL</name>
<organism evidence="1">
    <name type="scientific">Actinobacillus pleuropneumoniae serovar 10</name>
    <dbReference type="NCBI Taxonomy" id="754347"/>
    <lineage>
        <taxon>Bacteria</taxon>
        <taxon>Pseudomonadati</taxon>
        <taxon>Pseudomonadota</taxon>
        <taxon>Gammaproteobacteria</taxon>
        <taxon>Pasteurellales</taxon>
        <taxon>Pasteurellaceae</taxon>
        <taxon>Actinobacillus</taxon>
    </lineage>
</organism>
<evidence type="ECO:0000313" key="1">
    <source>
        <dbReference type="EMBL" id="AEB33790.1"/>
    </source>
</evidence>
<accession>F4YBF4</accession>
<proteinExistence type="predicted"/>
<reference evidence="1" key="1">
    <citation type="submission" date="2010-01" db="EMBL/GenBank/DDBJ databases">
        <title>Genetic map of the Actinobacillus pleuropneumoniae capsularbiosynthesis region in serotypes 4 and 10.</title>
        <authorList>
            <person name="Chen X.B."/>
            <person name="Xu Z.F."/>
            <person name="Zhou R."/>
        </authorList>
    </citation>
    <scope>NUCLEOTIDE SEQUENCE</scope>
    <source>
        <strain evidence="1">22009</strain>
    </source>
</reference>
<dbReference type="SUPFAM" id="SSF53756">
    <property type="entry name" value="UDP-Glycosyltransferase/glycogen phosphorylase"/>
    <property type="match status" value="1"/>
</dbReference>
<dbReference type="AlphaFoldDB" id="F4YBF4"/>
<gene>
    <name evidence="1" type="primary">cps10D</name>
</gene>
<protein>
    <submittedName>
        <fullName evidence="1">Cps10D</fullName>
    </submittedName>
</protein>